<dbReference type="Proteomes" id="UP001501490">
    <property type="component" value="Unassembled WGS sequence"/>
</dbReference>
<protein>
    <submittedName>
        <fullName evidence="5">M1 family metallopeptidase</fullName>
    </submittedName>
</protein>
<evidence type="ECO:0000259" key="3">
    <source>
        <dbReference type="Pfam" id="PF01433"/>
    </source>
</evidence>
<name>A0ABP6ZP07_9ACTN</name>
<evidence type="ECO:0000259" key="4">
    <source>
        <dbReference type="Pfam" id="PF17900"/>
    </source>
</evidence>
<dbReference type="Gene3D" id="2.60.40.1730">
    <property type="entry name" value="tricorn interacting facor f3 domain"/>
    <property type="match status" value="1"/>
</dbReference>
<sequence length="523" mass="57185">MTVRDPRDPRYVNPGWAAPPEPEEPRHRPPAAAYAIAVIMPIFLLLLLAVPVGIAIAVRSARAVEPAPPGTGREPDQPSAGGAGAGDPYFPDYGSSGYDATKYAIAIRFDPRTQSITGTTTITARATKDLSSFFYDLVLKTDAVTVDGSPAQVEQRGLQDVQVTPQTPIKAGSTFTVVVSYAGDPAKIASPRGHPWSVTNQEWTAAGEPESAAWWFPSNDHPSDPALMDVSVTVPNGMEAISVGRLVSRDSDSDPDTATWHWLCEKPMATYLNFVSIGQYEIRQSTVDGLQAVYAVSEQLSPEDRQKAFAAMEPSPKIVKTLSRWFGPYPFAEIGGVVPAHRLGFGGLETQTRPVYGAESILDGQFAPGLVSHELTHMWFGDNVTVRQWNDIFDNEGYASWGQWAYLTSIGGRSMNDRLEQAYRATKDDPDFWQITMIDPGADHLFDAVYTRGPMLLQALRNRIGDAAFVKLSREWAQRPGSRSTEEWMITAQSVTSVDLAPFFAAWVMGTTPPPHTKEYGFG</sequence>
<dbReference type="CDD" id="cd09603">
    <property type="entry name" value="M1_APN_like"/>
    <property type="match status" value="1"/>
</dbReference>
<feature type="domain" description="Peptidase M1 membrane alanine aminopeptidase" evidence="3">
    <location>
        <begin position="365"/>
        <end position="478"/>
    </location>
</feature>
<keyword evidence="2" id="KW-1133">Transmembrane helix</keyword>
<gene>
    <name evidence="5" type="ORF">GCM10022236_17470</name>
</gene>
<dbReference type="PANTHER" id="PTHR11533">
    <property type="entry name" value="PROTEASE M1 ZINC METALLOPROTEASE"/>
    <property type="match status" value="1"/>
</dbReference>
<keyword evidence="2" id="KW-0812">Transmembrane</keyword>
<dbReference type="InterPro" id="IPR014782">
    <property type="entry name" value="Peptidase_M1_dom"/>
</dbReference>
<accession>A0ABP6ZP07</accession>
<feature type="domain" description="Aminopeptidase N-like N-terminal" evidence="4">
    <location>
        <begin position="102"/>
        <end position="272"/>
    </location>
</feature>
<feature type="region of interest" description="Disordered" evidence="1">
    <location>
        <begin position="1"/>
        <end position="28"/>
    </location>
</feature>
<evidence type="ECO:0000313" key="5">
    <source>
        <dbReference type="EMBL" id="GAA3615861.1"/>
    </source>
</evidence>
<evidence type="ECO:0000313" key="6">
    <source>
        <dbReference type="Proteomes" id="UP001501490"/>
    </source>
</evidence>
<keyword evidence="6" id="KW-1185">Reference proteome</keyword>
<evidence type="ECO:0000256" key="1">
    <source>
        <dbReference type="SAM" id="MobiDB-lite"/>
    </source>
</evidence>
<comment type="caution">
    <text evidence="5">The sequence shown here is derived from an EMBL/GenBank/DDBJ whole genome shotgun (WGS) entry which is preliminary data.</text>
</comment>
<dbReference type="RefSeq" id="WP_344803450.1">
    <property type="nucleotide sequence ID" value="NZ_BAABAB010000010.1"/>
</dbReference>
<reference evidence="6" key="1">
    <citation type="journal article" date="2019" name="Int. J. Syst. Evol. Microbiol.">
        <title>The Global Catalogue of Microorganisms (GCM) 10K type strain sequencing project: providing services to taxonomists for standard genome sequencing and annotation.</title>
        <authorList>
            <consortium name="The Broad Institute Genomics Platform"/>
            <consortium name="The Broad Institute Genome Sequencing Center for Infectious Disease"/>
            <person name="Wu L."/>
            <person name="Ma J."/>
        </authorList>
    </citation>
    <scope>NUCLEOTIDE SEQUENCE [LARGE SCALE GENOMIC DNA]</scope>
    <source>
        <strain evidence="6">JCM 16929</strain>
    </source>
</reference>
<dbReference type="Gene3D" id="1.10.390.10">
    <property type="entry name" value="Neutral Protease Domain 2"/>
    <property type="match status" value="1"/>
</dbReference>
<dbReference type="InterPro" id="IPR042097">
    <property type="entry name" value="Aminopeptidase_N-like_N_sf"/>
</dbReference>
<dbReference type="InterPro" id="IPR027268">
    <property type="entry name" value="Peptidase_M4/M1_CTD_sf"/>
</dbReference>
<proteinExistence type="predicted"/>
<dbReference type="InterPro" id="IPR050344">
    <property type="entry name" value="Peptidase_M1_aminopeptidases"/>
</dbReference>
<feature type="region of interest" description="Disordered" evidence="1">
    <location>
        <begin position="63"/>
        <end position="88"/>
    </location>
</feature>
<dbReference type="Pfam" id="PF01433">
    <property type="entry name" value="Peptidase_M1"/>
    <property type="match status" value="1"/>
</dbReference>
<dbReference type="Pfam" id="PF17900">
    <property type="entry name" value="Peptidase_M1_N"/>
    <property type="match status" value="1"/>
</dbReference>
<dbReference type="SUPFAM" id="SSF55486">
    <property type="entry name" value="Metalloproteases ('zincins'), catalytic domain"/>
    <property type="match status" value="1"/>
</dbReference>
<feature type="transmembrane region" description="Helical" evidence="2">
    <location>
        <begin position="31"/>
        <end position="58"/>
    </location>
</feature>
<keyword evidence="2" id="KW-0472">Membrane</keyword>
<dbReference type="EMBL" id="BAABAB010000010">
    <property type="protein sequence ID" value="GAA3615861.1"/>
    <property type="molecule type" value="Genomic_DNA"/>
</dbReference>
<evidence type="ECO:0000256" key="2">
    <source>
        <dbReference type="SAM" id="Phobius"/>
    </source>
</evidence>
<organism evidence="5 6">
    <name type="scientific">Microlunatus ginsengisoli</name>
    <dbReference type="NCBI Taxonomy" id="363863"/>
    <lineage>
        <taxon>Bacteria</taxon>
        <taxon>Bacillati</taxon>
        <taxon>Actinomycetota</taxon>
        <taxon>Actinomycetes</taxon>
        <taxon>Propionibacteriales</taxon>
        <taxon>Propionibacteriaceae</taxon>
        <taxon>Microlunatus</taxon>
    </lineage>
</organism>
<dbReference type="SUPFAM" id="SSF63737">
    <property type="entry name" value="Leukotriene A4 hydrolase N-terminal domain"/>
    <property type="match status" value="1"/>
</dbReference>
<dbReference type="PANTHER" id="PTHR11533:SF297">
    <property type="entry name" value="AMINOPEPTIDASE N"/>
    <property type="match status" value="1"/>
</dbReference>
<dbReference type="InterPro" id="IPR045357">
    <property type="entry name" value="Aminopeptidase_N-like_N"/>
</dbReference>
<feature type="compositionally biased region" description="Basic and acidic residues" evidence="1">
    <location>
        <begin position="1"/>
        <end position="10"/>
    </location>
</feature>